<dbReference type="STRING" id="56216.A0A1A6FVH6"/>
<dbReference type="AlphaFoldDB" id="A0A1A6FVH6"/>
<feature type="region of interest" description="Disordered" evidence="1">
    <location>
        <begin position="68"/>
        <end position="90"/>
    </location>
</feature>
<keyword evidence="3" id="KW-1185">Reference proteome</keyword>
<gene>
    <name evidence="2" type="ORF">A6R68_11753</name>
</gene>
<evidence type="ECO:0000313" key="3">
    <source>
        <dbReference type="Proteomes" id="UP000092124"/>
    </source>
</evidence>
<dbReference type="EMBL" id="LZPO01117496">
    <property type="protein sequence ID" value="OBS57122.1"/>
    <property type="molecule type" value="Genomic_DNA"/>
</dbReference>
<protein>
    <submittedName>
        <fullName evidence="2">Uncharacterized protein</fullName>
    </submittedName>
</protein>
<evidence type="ECO:0000313" key="2">
    <source>
        <dbReference type="EMBL" id="OBS57122.1"/>
    </source>
</evidence>
<organism evidence="2 3">
    <name type="scientific">Neotoma lepida</name>
    <name type="common">Desert woodrat</name>
    <dbReference type="NCBI Taxonomy" id="56216"/>
    <lineage>
        <taxon>Eukaryota</taxon>
        <taxon>Metazoa</taxon>
        <taxon>Chordata</taxon>
        <taxon>Craniata</taxon>
        <taxon>Vertebrata</taxon>
        <taxon>Euteleostomi</taxon>
        <taxon>Mammalia</taxon>
        <taxon>Eutheria</taxon>
        <taxon>Euarchontoglires</taxon>
        <taxon>Glires</taxon>
        <taxon>Rodentia</taxon>
        <taxon>Myomorpha</taxon>
        <taxon>Muroidea</taxon>
        <taxon>Cricetidae</taxon>
        <taxon>Neotominae</taxon>
        <taxon>Neotoma</taxon>
    </lineage>
</organism>
<accession>A0A1A6FVH6</accession>
<dbReference type="Proteomes" id="UP000092124">
    <property type="component" value="Unassembled WGS sequence"/>
</dbReference>
<feature type="region of interest" description="Disordered" evidence="1">
    <location>
        <begin position="29"/>
        <end position="50"/>
    </location>
</feature>
<evidence type="ECO:0000256" key="1">
    <source>
        <dbReference type="SAM" id="MobiDB-lite"/>
    </source>
</evidence>
<dbReference type="Gene3D" id="1.20.5.2650">
    <property type="match status" value="1"/>
</dbReference>
<sequence>MFYEKHMATEGDADALWVKNGRVKVMSTSMLSESPETKKKQHTKKKKEGPAEYAKLLVKRVKYTKENHQEQTVMRHRLSSLRTSISTSKC</sequence>
<feature type="compositionally biased region" description="Low complexity" evidence="1">
    <location>
        <begin position="80"/>
        <end position="90"/>
    </location>
</feature>
<comment type="caution">
    <text evidence="2">The sequence shown here is derived from an EMBL/GenBank/DDBJ whole genome shotgun (WGS) entry which is preliminary data.</text>
</comment>
<feature type="non-terminal residue" evidence="2">
    <location>
        <position position="90"/>
    </location>
</feature>
<proteinExistence type="predicted"/>
<name>A0A1A6FVH6_NEOLE</name>
<reference evidence="2 3" key="1">
    <citation type="submission" date="2016-06" db="EMBL/GenBank/DDBJ databases">
        <title>The Draft Genome Sequence and Annotation of the Desert Woodrat Neotoma lepida.</title>
        <authorList>
            <person name="Campbell M."/>
            <person name="Oakeson K.F."/>
            <person name="Yandell M."/>
            <person name="Halpert J.R."/>
            <person name="Dearing D."/>
        </authorList>
    </citation>
    <scope>NUCLEOTIDE SEQUENCE [LARGE SCALE GENOMIC DNA]</scope>
    <source>
        <strain evidence="2">417</strain>
        <tissue evidence="2">Liver</tissue>
    </source>
</reference>